<gene>
    <name evidence="1" type="ORF">UFOPK2252_00340</name>
</gene>
<reference evidence="1" key="1">
    <citation type="submission" date="2020-05" db="EMBL/GenBank/DDBJ databases">
        <authorList>
            <person name="Chiriac C."/>
            <person name="Salcher M."/>
            <person name="Ghai R."/>
            <person name="Kavagutti S V."/>
        </authorList>
    </citation>
    <scope>NUCLEOTIDE SEQUENCE</scope>
</reference>
<dbReference type="PANTHER" id="PTHR34070">
    <property type="entry name" value="ARMADILLO-TYPE FOLD"/>
    <property type="match status" value="1"/>
</dbReference>
<name>A0A6J6KSC2_9ZZZZ</name>
<dbReference type="InterPro" id="IPR016024">
    <property type="entry name" value="ARM-type_fold"/>
</dbReference>
<dbReference type="SUPFAM" id="SSF48371">
    <property type="entry name" value="ARM repeat"/>
    <property type="match status" value="1"/>
</dbReference>
<sequence length="237" mass="27502">MENAKTVISELRSVSNPRKAKDLQWFFKTGPGDYAEGDIFLGVMVPQNRIIAKKYKDLPIAEIKKLTESIYHEVRFCGLLILVAQFEKAQSRATQKRLFDFYIKQLKAGHINNWDLIDVTGVRMGKYLLNEKSALAFLKKLAKSKNLWEKRMAVIFTFAFQRAGDPYPTLEMADLLMNDDHDLIHKAVGWALREVGKMDGPLLRNYLKENVSIMPRTMLRYSIEKFSPTERKKWLRA</sequence>
<organism evidence="1">
    <name type="scientific">freshwater metagenome</name>
    <dbReference type="NCBI Taxonomy" id="449393"/>
    <lineage>
        <taxon>unclassified sequences</taxon>
        <taxon>metagenomes</taxon>
        <taxon>ecological metagenomes</taxon>
    </lineage>
</organism>
<dbReference type="AlphaFoldDB" id="A0A6J6KSC2"/>
<accession>A0A6J6KSC2</accession>
<evidence type="ECO:0000313" key="1">
    <source>
        <dbReference type="EMBL" id="CAB4651005.1"/>
    </source>
</evidence>
<dbReference type="CDD" id="cd06561">
    <property type="entry name" value="AlkD_like"/>
    <property type="match status" value="1"/>
</dbReference>
<protein>
    <submittedName>
        <fullName evidence="1">Unannotated protein</fullName>
    </submittedName>
</protein>
<dbReference type="Pfam" id="PF08713">
    <property type="entry name" value="DNA_alkylation"/>
    <property type="match status" value="1"/>
</dbReference>
<proteinExistence type="predicted"/>
<dbReference type="InterPro" id="IPR014825">
    <property type="entry name" value="DNA_alkylation"/>
</dbReference>
<dbReference type="PANTHER" id="PTHR34070:SF1">
    <property type="entry name" value="DNA ALKYLATION REPAIR PROTEIN"/>
    <property type="match status" value="1"/>
</dbReference>
<dbReference type="Gene3D" id="1.25.10.90">
    <property type="match status" value="1"/>
</dbReference>
<dbReference type="EMBL" id="CAEZWN010000019">
    <property type="protein sequence ID" value="CAB4651005.1"/>
    <property type="molecule type" value="Genomic_DNA"/>
</dbReference>